<evidence type="ECO:0000313" key="1">
    <source>
        <dbReference type="EnsemblMetazoa" id="Aqu2.1.44570_001"/>
    </source>
</evidence>
<proteinExistence type="predicted"/>
<evidence type="ECO:0008006" key="2">
    <source>
        <dbReference type="Google" id="ProtNLM"/>
    </source>
</evidence>
<accession>A0A1X7VXH5</accession>
<dbReference type="PANTHER" id="PTHR45749">
    <property type="match status" value="1"/>
</dbReference>
<dbReference type="InParanoid" id="A0A1X7VXH5"/>
<dbReference type="AlphaFoldDB" id="A0A1X7VXH5"/>
<reference evidence="1" key="1">
    <citation type="submission" date="2017-05" db="UniProtKB">
        <authorList>
            <consortium name="EnsemblMetazoa"/>
        </authorList>
    </citation>
    <scope>IDENTIFICATION</scope>
</reference>
<dbReference type="PANTHER" id="PTHR45749:SF21">
    <property type="entry name" value="DUF4371 DOMAIN-CONTAINING PROTEIN"/>
    <property type="match status" value="1"/>
</dbReference>
<protein>
    <recommendedName>
        <fullName evidence="2">DUF4371 domain-containing protein</fullName>
    </recommendedName>
</protein>
<sequence>MKFDTAYITEGHDNWKHAMESLCIHEKALTHSESICNCKAEEAESIAIQLETQKKGQTLNRLMLLKQLSSLKWLLRQGLVIRGHKEKDGNLKQLNICRSEDVENLSDWLGDQKYLSHDIINELMEVMANSLLPNSLSEIKESKIVRYHS</sequence>
<name>A0A1X7VXH5_AMPQE</name>
<dbReference type="EnsemblMetazoa" id="Aqu2.1.44570_001">
    <property type="protein sequence ID" value="Aqu2.1.44570_001"/>
    <property type="gene ID" value="Aqu2.1.44570"/>
</dbReference>
<organism evidence="1">
    <name type="scientific">Amphimedon queenslandica</name>
    <name type="common">Sponge</name>
    <dbReference type="NCBI Taxonomy" id="400682"/>
    <lineage>
        <taxon>Eukaryota</taxon>
        <taxon>Metazoa</taxon>
        <taxon>Porifera</taxon>
        <taxon>Demospongiae</taxon>
        <taxon>Heteroscleromorpha</taxon>
        <taxon>Haplosclerida</taxon>
        <taxon>Niphatidae</taxon>
        <taxon>Amphimedon</taxon>
    </lineage>
</organism>